<comment type="caution">
    <text evidence="6">The sequence shown here is derived from an EMBL/GenBank/DDBJ whole genome shotgun (WGS) entry which is preliminary data.</text>
</comment>
<evidence type="ECO:0000256" key="1">
    <source>
        <dbReference type="ARBA" id="ARBA00010748"/>
    </source>
</evidence>
<reference evidence="6" key="1">
    <citation type="submission" date="2021-01" db="EMBL/GenBank/DDBJ databases">
        <title>Whole genome shotgun sequence of Rugosimonospora africana NBRC 104875.</title>
        <authorList>
            <person name="Komaki H."/>
            <person name="Tamura T."/>
        </authorList>
    </citation>
    <scope>NUCLEOTIDE SEQUENCE</scope>
    <source>
        <strain evidence="6">NBRC 104875</strain>
    </source>
</reference>
<dbReference type="HAMAP" id="MF_00213">
    <property type="entry name" value="HypA_HybF"/>
    <property type="match status" value="1"/>
</dbReference>
<sequence length="120" mass="12916">MHELAIAESIVEAIGLRCGEARVTRVRLSVGRLSGVVPDAIRFCFDLAAAGTTVDGARLDIEEPDGWARCRSCGEEFRVDDPILLCACGSADVEVLHGQDLTIRSVETVRSETVQSVEVT</sequence>
<protein>
    <recommendedName>
        <fullName evidence="5">Hydrogenase maturation factor HypA</fullName>
    </recommendedName>
</protein>
<name>A0A8J3VQX2_9ACTN</name>
<dbReference type="PIRSF" id="PIRSF004761">
    <property type="entry name" value="Hydrgn_mat_HypA"/>
    <property type="match status" value="1"/>
</dbReference>
<keyword evidence="2 5" id="KW-0533">Nickel</keyword>
<dbReference type="RefSeq" id="WP_203918412.1">
    <property type="nucleotide sequence ID" value="NZ_BONZ01000027.1"/>
</dbReference>
<gene>
    <name evidence="5 6" type="primary">hypA</name>
    <name evidence="6" type="ORF">Raf01_29600</name>
</gene>
<evidence type="ECO:0000256" key="2">
    <source>
        <dbReference type="ARBA" id="ARBA00022596"/>
    </source>
</evidence>
<keyword evidence="4 5" id="KW-0862">Zinc</keyword>
<dbReference type="Proteomes" id="UP000642748">
    <property type="component" value="Unassembled WGS sequence"/>
</dbReference>
<feature type="binding site" evidence="5">
    <location>
        <position position="2"/>
    </location>
    <ligand>
        <name>Ni(2+)</name>
        <dbReference type="ChEBI" id="CHEBI:49786"/>
    </ligand>
</feature>
<dbReference type="AlphaFoldDB" id="A0A8J3VQX2"/>
<dbReference type="Pfam" id="PF01155">
    <property type="entry name" value="HypA"/>
    <property type="match status" value="1"/>
</dbReference>
<feature type="binding site" evidence="5">
    <location>
        <position position="86"/>
    </location>
    <ligand>
        <name>Zn(2+)</name>
        <dbReference type="ChEBI" id="CHEBI:29105"/>
    </ligand>
</feature>
<proteinExistence type="inferred from homology"/>
<dbReference type="PANTHER" id="PTHR34535">
    <property type="entry name" value="HYDROGENASE MATURATION FACTOR HYPA"/>
    <property type="match status" value="1"/>
</dbReference>
<dbReference type="GO" id="GO:0051604">
    <property type="term" value="P:protein maturation"/>
    <property type="evidence" value="ECO:0007669"/>
    <property type="project" value="InterPro"/>
</dbReference>
<feature type="binding site" evidence="5">
    <location>
        <position position="73"/>
    </location>
    <ligand>
        <name>Zn(2+)</name>
        <dbReference type="ChEBI" id="CHEBI:29105"/>
    </ligand>
</feature>
<keyword evidence="7" id="KW-1185">Reference proteome</keyword>
<dbReference type="GO" id="GO:0008270">
    <property type="term" value="F:zinc ion binding"/>
    <property type="evidence" value="ECO:0007669"/>
    <property type="project" value="UniProtKB-UniRule"/>
</dbReference>
<evidence type="ECO:0000313" key="6">
    <source>
        <dbReference type="EMBL" id="GIH14788.1"/>
    </source>
</evidence>
<accession>A0A8J3VQX2</accession>
<dbReference type="PROSITE" id="PS01249">
    <property type="entry name" value="HYPA"/>
    <property type="match status" value="1"/>
</dbReference>
<dbReference type="GO" id="GO:0016151">
    <property type="term" value="F:nickel cation binding"/>
    <property type="evidence" value="ECO:0007669"/>
    <property type="project" value="UniProtKB-UniRule"/>
</dbReference>
<feature type="binding site" evidence="5">
    <location>
        <position position="88"/>
    </location>
    <ligand>
        <name>Zn(2+)</name>
        <dbReference type="ChEBI" id="CHEBI:29105"/>
    </ligand>
</feature>
<comment type="function">
    <text evidence="5">Involved in the maturation of [NiFe] hydrogenases. Required for nickel insertion into the metal center of the hydrogenase.</text>
</comment>
<evidence type="ECO:0000256" key="4">
    <source>
        <dbReference type="ARBA" id="ARBA00022833"/>
    </source>
</evidence>
<dbReference type="PANTHER" id="PTHR34535:SF3">
    <property type="entry name" value="HYDROGENASE MATURATION FACTOR HYPA"/>
    <property type="match status" value="1"/>
</dbReference>
<feature type="binding site" evidence="5">
    <location>
        <position position="70"/>
    </location>
    <ligand>
        <name>Zn(2+)</name>
        <dbReference type="ChEBI" id="CHEBI:29105"/>
    </ligand>
</feature>
<dbReference type="InterPro" id="IPR020538">
    <property type="entry name" value="Hydgase_Ni_incorp_HypA/HybF_CS"/>
</dbReference>
<evidence type="ECO:0000256" key="3">
    <source>
        <dbReference type="ARBA" id="ARBA00022723"/>
    </source>
</evidence>
<dbReference type="InterPro" id="IPR000688">
    <property type="entry name" value="HypA/HybF"/>
</dbReference>
<dbReference type="EMBL" id="BONZ01000027">
    <property type="protein sequence ID" value="GIH14788.1"/>
    <property type="molecule type" value="Genomic_DNA"/>
</dbReference>
<evidence type="ECO:0000313" key="7">
    <source>
        <dbReference type="Proteomes" id="UP000642748"/>
    </source>
</evidence>
<evidence type="ECO:0000256" key="5">
    <source>
        <dbReference type="HAMAP-Rule" id="MF_00213"/>
    </source>
</evidence>
<organism evidence="6 7">
    <name type="scientific">Rugosimonospora africana</name>
    <dbReference type="NCBI Taxonomy" id="556532"/>
    <lineage>
        <taxon>Bacteria</taxon>
        <taxon>Bacillati</taxon>
        <taxon>Actinomycetota</taxon>
        <taxon>Actinomycetes</taxon>
        <taxon>Micromonosporales</taxon>
        <taxon>Micromonosporaceae</taxon>
        <taxon>Rugosimonospora</taxon>
    </lineage>
</organism>
<keyword evidence="3 5" id="KW-0479">Metal-binding</keyword>
<dbReference type="Gene3D" id="3.30.2320.80">
    <property type="match status" value="1"/>
</dbReference>
<comment type="similarity">
    <text evidence="1 5">Belongs to the HypA/HybF family.</text>
</comment>